<dbReference type="GO" id="GO:0005886">
    <property type="term" value="C:plasma membrane"/>
    <property type="evidence" value="ECO:0007669"/>
    <property type="project" value="UniProtKB-SubCell"/>
</dbReference>
<evidence type="ECO:0000256" key="6">
    <source>
        <dbReference type="SAM" id="Phobius"/>
    </source>
</evidence>
<evidence type="ECO:0000256" key="3">
    <source>
        <dbReference type="ARBA" id="ARBA00022692"/>
    </source>
</evidence>
<evidence type="ECO:0000256" key="1">
    <source>
        <dbReference type="ARBA" id="ARBA00004651"/>
    </source>
</evidence>
<evidence type="ECO:0000313" key="8">
    <source>
        <dbReference type="Proteomes" id="UP000255328"/>
    </source>
</evidence>
<organism evidence="7 8">
    <name type="scientific">Fusobacterium necrogenes</name>
    <dbReference type="NCBI Taxonomy" id="858"/>
    <lineage>
        <taxon>Bacteria</taxon>
        <taxon>Fusobacteriati</taxon>
        <taxon>Fusobacteriota</taxon>
        <taxon>Fusobacteriia</taxon>
        <taxon>Fusobacteriales</taxon>
        <taxon>Fusobacteriaceae</taxon>
        <taxon>Fusobacterium</taxon>
    </lineage>
</organism>
<feature type="transmembrane region" description="Helical" evidence="6">
    <location>
        <begin position="124"/>
        <end position="143"/>
    </location>
</feature>
<comment type="subcellular location">
    <subcellularLocation>
        <location evidence="1">Cell membrane</location>
        <topology evidence="1">Multi-pass membrane protein</topology>
    </subcellularLocation>
</comment>
<feature type="transmembrane region" description="Helical" evidence="6">
    <location>
        <begin position="422"/>
        <end position="439"/>
    </location>
</feature>
<feature type="transmembrane region" description="Helical" evidence="6">
    <location>
        <begin position="445"/>
        <end position="461"/>
    </location>
</feature>
<keyword evidence="5 6" id="KW-0472">Membrane</keyword>
<evidence type="ECO:0000256" key="4">
    <source>
        <dbReference type="ARBA" id="ARBA00022989"/>
    </source>
</evidence>
<gene>
    <name evidence="7" type="ORF">NCTC10723_00590</name>
</gene>
<dbReference type="AlphaFoldDB" id="A0A377GVY7"/>
<name>A0A377GVY7_9FUSO</name>
<feature type="transmembrane region" description="Helical" evidence="6">
    <location>
        <begin position="91"/>
        <end position="112"/>
    </location>
</feature>
<evidence type="ECO:0000256" key="2">
    <source>
        <dbReference type="ARBA" id="ARBA00022475"/>
    </source>
</evidence>
<feature type="transmembrane region" description="Helical" evidence="6">
    <location>
        <begin position="182"/>
        <end position="201"/>
    </location>
</feature>
<feature type="transmembrane region" description="Helical" evidence="6">
    <location>
        <begin position="388"/>
        <end position="410"/>
    </location>
</feature>
<feature type="transmembrane region" description="Helical" evidence="6">
    <location>
        <begin position="49"/>
        <end position="70"/>
    </location>
</feature>
<dbReference type="PANTHER" id="PTHR30250:SF11">
    <property type="entry name" value="O-ANTIGEN TRANSPORTER-RELATED"/>
    <property type="match status" value="1"/>
</dbReference>
<dbReference type="InterPro" id="IPR050833">
    <property type="entry name" value="Poly_Biosynth_Transport"/>
</dbReference>
<accession>A0A377GVY7</accession>
<keyword evidence="2" id="KW-1003">Cell membrane</keyword>
<dbReference type="EMBL" id="UGGU01000003">
    <property type="protein sequence ID" value="STO31150.1"/>
    <property type="molecule type" value="Genomic_DNA"/>
</dbReference>
<dbReference type="Proteomes" id="UP000255328">
    <property type="component" value="Unassembled WGS sequence"/>
</dbReference>
<dbReference type="OrthoDB" id="88014at2"/>
<evidence type="ECO:0000313" key="7">
    <source>
        <dbReference type="EMBL" id="STO31150.1"/>
    </source>
</evidence>
<feature type="transmembrane region" description="Helical" evidence="6">
    <location>
        <begin position="264"/>
        <end position="285"/>
    </location>
</feature>
<dbReference type="RefSeq" id="WP_115269195.1">
    <property type="nucleotide sequence ID" value="NZ_UGGU01000003.1"/>
</dbReference>
<sequence length="472" mass="53827">MKNNKLKLFLENFIFYGGLSMLEKALPFITLPIITRLLVDPSAYGIADMFNLIISFGSALAILGMYDAIFREYFEDKNNKEYQKRVTATGMNIVLFSGFIIMVGVVIFKNFVGKQIFGSLEYSNLVILSAIGIYLSAINGIVAAPTRMRNQRRIYLIRGITFPVLGFLITIVSIRLGYTYEALIYGTIGMSLISVMSFYYLNRRDFSIKIFDKKIAKELLKIGLPLVPTFLIYWIFSSMDRIMINRLLGASELGIYTVGSKVSSVSQLIYSAFAGGWSYFSFSTMKDEKQVETNSKVFEYLGIISIFIYICSQPFISPVFNFFLKGEYVRGEEVFAFLFLSPLILMLYQTVGNQVIVIKKSYLVTLALLLGAILNILLNFIFIKSHGIKGAAFSTLNSYIVSVIIMCLICYRYKLFIISKRFLLVSILATVGIYLDFFLKEYISYKLIYGITLITILLFYLKDLKKLLIRRK</sequence>
<feature type="transmembrane region" description="Helical" evidence="6">
    <location>
        <begin position="12"/>
        <end position="34"/>
    </location>
</feature>
<protein>
    <submittedName>
        <fullName evidence="7">O-antigen translocase</fullName>
    </submittedName>
</protein>
<feature type="transmembrane region" description="Helical" evidence="6">
    <location>
        <begin position="155"/>
        <end position="176"/>
    </location>
</feature>
<feature type="transmembrane region" description="Helical" evidence="6">
    <location>
        <begin position="222"/>
        <end position="244"/>
    </location>
</feature>
<feature type="transmembrane region" description="Helical" evidence="6">
    <location>
        <begin position="363"/>
        <end position="382"/>
    </location>
</feature>
<evidence type="ECO:0000256" key="5">
    <source>
        <dbReference type="ARBA" id="ARBA00023136"/>
    </source>
</evidence>
<dbReference type="PANTHER" id="PTHR30250">
    <property type="entry name" value="PST FAMILY PREDICTED COLANIC ACID TRANSPORTER"/>
    <property type="match status" value="1"/>
</dbReference>
<keyword evidence="3 6" id="KW-0812">Transmembrane</keyword>
<reference evidence="7 8" key="1">
    <citation type="submission" date="2018-06" db="EMBL/GenBank/DDBJ databases">
        <authorList>
            <consortium name="Pathogen Informatics"/>
            <person name="Doyle S."/>
        </authorList>
    </citation>
    <scope>NUCLEOTIDE SEQUENCE [LARGE SCALE GENOMIC DNA]</scope>
    <source>
        <strain evidence="7 8">NCTC10723</strain>
    </source>
</reference>
<feature type="transmembrane region" description="Helical" evidence="6">
    <location>
        <begin position="297"/>
        <end position="322"/>
    </location>
</feature>
<keyword evidence="4 6" id="KW-1133">Transmembrane helix</keyword>
<feature type="transmembrane region" description="Helical" evidence="6">
    <location>
        <begin position="334"/>
        <end position="351"/>
    </location>
</feature>
<proteinExistence type="predicted"/>
<dbReference type="Pfam" id="PF13440">
    <property type="entry name" value="Polysacc_synt_3"/>
    <property type="match status" value="1"/>
</dbReference>
<keyword evidence="8" id="KW-1185">Reference proteome</keyword>